<evidence type="ECO:0000256" key="1">
    <source>
        <dbReference type="ARBA" id="ARBA00008005"/>
    </source>
</evidence>
<evidence type="ECO:0000259" key="3">
    <source>
        <dbReference type="Pfam" id="PF17482"/>
    </source>
</evidence>
<evidence type="ECO:0000313" key="4">
    <source>
        <dbReference type="EMBL" id="MCE7510259.1"/>
    </source>
</evidence>
<dbReference type="InterPro" id="IPR035089">
    <property type="entry name" value="Phage_sheath_subtilisin"/>
</dbReference>
<keyword evidence="5" id="KW-1185">Reference proteome</keyword>
<name>A0A9Q3W827_9GAMM</name>
<evidence type="ECO:0000259" key="2">
    <source>
        <dbReference type="Pfam" id="PF04984"/>
    </source>
</evidence>
<feature type="domain" description="Tail sheath protein subtilisin-like" evidence="2">
    <location>
        <begin position="207"/>
        <end position="366"/>
    </location>
</feature>
<dbReference type="EMBL" id="JAJVKT010000022">
    <property type="protein sequence ID" value="MCE7510259.1"/>
    <property type="molecule type" value="Genomic_DNA"/>
</dbReference>
<dbReference type="Pfam" id="PF17482">
    <property type="entry name" value="Phage_sheath_1C"/>
    <property type="match status" value="1"/>
</dbReference>
<comment type="similarity">
    <text evidence="1">Belongs to the myoviridae tail sheath protein family.</text>
</comment>
<dbReference type="InterPro" id="IPR020287">
    <property type="entry name" value="Tail_sheath_C"/>
</dbReference>
<protein>
    <submittedName>
        <fullName evidence="4">Phage tail sheath subtilisin-like domain-containing protein</fullName>
    </submittedName>
</protein>
<organism evidence="4 5">
    <name type="scientific">Alloalcanivorax xenomutans</name>
    <dbReference type="NCBI Taxonomy" id="1094342"/>
    <lineage>
        <taxon>Bacteria</taxon>
        <taxon>Pseudomonadati</taxon>
        <taxon>Pseudomonadota</taxon>
        <taxon>Gammaproteobacteria</taxon>
        <taxon>Oceanospirillales</taxon>
        <taxon>Alcanivoracaceae</taxon>
        <taxon>Alloalcanivorax</taxon>
    </lineage>
</organism>
<proteinExistence type="inferred from homology"/>
<sequence>MSFNEIPSNVRQPLVYIEFDNSNAVQGTPQISHKVLLIGQRLASGQTAAGVTRRITSPAQAEAAFGRGSMLAAMCAAKLNAERYLETWAIALDDDGAAAKATGKITVTGPATQAGTVNLYLAGQRVRVGVQATDTADDIAASVEAAINEDDTLPVAAAVNGTNANEVDLTCRWAGETGNDIDLRANYYQGEETPAGVAIIFTDMSGGTANPDVGVAVAAMGDEWWNTIVMPYTDTANLNALNADLLERWGPMRMIDGIAYAAFRGTYGETATWGSARNDHLVTVMGTGASPTPPWIWAANNAAVAADSLSRDPARPLQTLELTGVLPPVVEARFANAERNLLLFDGISTYTVNAAGRVQIERQITTYQENAYGVADPSYLDVTTPATLGYIRFATRARITQRFPRHKLADDGTNVAPGQPVVTPSAIRDQLLALFRELESDALVENFERYKEDLVVQRNADDRNRVDVFSHPDLINQFRIYAEQIGFIL</sequence>
<reference evidence="4" key="1">
    <citation type="submission" date="2022-01" db="EMBL/GenBank/DDBJ databases">
        <authorList>
            <person name="Karlyshev A.V."/>
            <person name="Jaspars M."/>
        </authorList>
    </citation>
    <scope>NUCLEOTIDE SEQUENCE</scope>
    <source>
        <strain evidence="4">AGSA3-2</strain>
    </source>
</reference>
<dbReference type="Pfam" id="PF04984">
    <property type="entry name" value="Phage_sheath_1"/>
    <property type="match status" value="1"/>
</dbReference>
<accession>A0A9Q3W827</accession>
<dbReference type="Proteomes" id="UP001107961">
    <property type="component" value="Unassembled WGS sequence"/>
</dbReference>
<comment type="caution">
    <text evidence="4">The sequence shown here is derived from an EMBL/GenBank/DDBJ whole genome shotgun (WGS) entry which is preliminary data.</text>
</comment>
<dbReference type="PIRSF" id="PIRSF007349">
    <property type="entry name" value="Tsp_L"/>
    <property type="match status" value="1"/>
</dbReference>
<dbReference type="AlphaFoldDB" id="A0A9Q3W827"/>
<feature type="domain" description="Tail sheath protein C-terminal" evidence="3">
    <location>
        <begin position="375"/>
        <end position="482"/>
    </location>
</feature>
<dbReference type="RefSeq" id="WP_233926048.1">
    <property type="nucleotide sequence ID" value="NZ_JAJVKT010000022.1"/>
</dbReference>
<dbReference type="InterPro" id="IPR007067">
    <property type="entry name" value="Tail_sheath"/>
</dbReference>
<gene>
    <name evidence="4" type="ORF">LZG35_16590</name>
</gene>
<evidence type="ECO:0000313" key="5">
    <source>
        <dbReference type="Proteomes" id="UP001107961"/>
    </source>
</evidence>